<dbReference type="Proteomes" id="UP000054321">
    <property type="component" value="Unassembled WGS sequence"/>
</dbReference>
<keyword evidence="2" id="KW-1185">Reference proteome</keyword>
<proteinExistence type="predicted"/>
<sequence length="303" mass="34381">MATTFEKGISIQPRRRIDTIRLLLHDADVLDDLSDGWELLWGTLSREWLATNNEYYVSEWMLRFYSLELRNNPSPFRVAWLLISLMHSEKTHLMQILLGTGVDISHAIYNDLGFSPVHGIVAEGLPLAAIPSLKLMAESGADLHLAGRTDGFRSNGISPLETPTSVAMRRSQTFSRWQSFLKELMGYDPSEFAAKELEISPLVDAGWNRETLTSLLELKFEPAPLKQAICICGREVHQLYREEEQWWMELLNEVKNRVKPLAGDLEVKRASFEESENLCWICSEEGMARGGQWSPSAARPTTS</sequence>
<name>A0A0C3I3J7_OIDMZ</name>
<accession>A0A0C3I3J7</accession>
<evidence type="ECO:0000313" key="2">
    <source>
        <dbReference type="Proteomes" id="UP000054321"/>
    </source>
</evidence>
<protein>
    <submittedName>
        <fullName evidence="1">Uncharacterized protein</fullName>
    </submittedName>
</protein>
<dbReference type="OrthoDB" id="3200163at2759"/>
<reference evidence="1 2" key="1">
    <citation type="submission" date="2014-04" db="EMBL/GenBank/DDBJ databases">
        <authorList>
            <consortium name="DOE Joint Genome Institute"/>
            <person name="Kuo A."/>
            <person name="Martino E."/>
            <person name="Perotto S."/>
            <person name="Kohler A."/>
            <person name="Nagy L.G."/>
            <person name="Floudas D."/>
            <person name="Copeland A."/>
            <person name="Barry K.W."/>
            <person name="Cichocki N."/>
            <person name="Veneault-Fourrey C."/>
            <person name="LaButti K."/>
            <person name="Lindquist E.A."/>
            <person name="Lipzen A."/>
            <person name="Lundell T."/>
            <person name="Morin E."/>
            <person name="Murat C."/>
            <person name="Sun H."/>
            <person name="Tunlid A."/>
            <person name="Henrissat B."/>
            <person name="Grigoriev I.V."/>
            <person name="Hibbett D.S."/>
            <person name="Martin F."/>
            <person name="Nordberg H.P."/>
            <person name="Cantor M.N."/>
            <person name="Hua S.X."/>
        </authorList>
    </citation>
    <scope>NUCLEOTIDE SEQUENCE [LARGE SCALE GENOMIC DNA]</scope>
    <source>
        <strain evidence="1 2">Zn</strain>
    </source>
</reference>
<evidence type="ECO:0000313" key="1">
    <source>
        <dbReference type="EMBL" id="KIN08962.1"/>
    </source>
</evidence>
<dbReference type="InParanoid" id="A0A0C3I3J7"/>
<organism evidence="1 2">
    <name type="scientific">Oidiodendron maius (strain Zn)</name>
    <dbReference type="NCBI Taxonomy" id="913774"/>
    <lineage>
        <taxon>Eukaryota</taxon>
        <taxon>Fungi</taxon>
        <taxon>Dikarya</taxon>
        <taxon>Ascomycota</taxon>
        <taxon>Pezizomycotina</taxon>
        <taxon>Leotiomycetes</taxon>
        <taxon>Leotiomycetes incertae sedis</taxon>
        <taxon>Myxotrichaceae</taxon>
        <taxon>Oidiodendron</taxon>
    </lineage>
</organism>
<dbReference type="HOGENOM" id="CLU_918589_0_0_1"/>
<reference evidence="2" key="2">
    <citation type="submission" date="2015-01" db="EMBL/GenBank/DDBJ databases">
        <title>Evolutionary Origins and Diversification of the Mycorrhizal Mutualists.</title>
        <authorList>
            <consortium name="DOE Joint Genome Institute"/>
            <consortium name="Mycorrhizal Genomics Consortium"/>
            <person name="Kohler A."/>
            <person name="Kuo A."/>
            <person name="Nagy L.G."/>
            <person name="Floudas D."/>
            <person name="Copeland A."/>
            <person name="Barry K.W."/>
            <person name="Cichocki N."/>
            <person name="Veneault-Fourrey C."/>
            <person name="LaButti K."/>
            <person name="Lindquist E.A."/>
            <person name="Lipzen A."/>
            <person name="Lundell T."/>
            <person name="Morin E."/>
            <person name="Murat C."/>
            <person name="Riley R."/>
            <person name="Ohm R."/>
            <person name="Sun H."/>
            <person name="Tunlid A."/>
            <person name="Henrissat B."/>
            <person name="Grigoriev I.V."/>
            <person name="Hibbett D.S."/>
            <person name="Martin F."/>
        </authorList>
    </citation>
    <scope>NUCLEOTIDE SEQUENCE [LARGE SCALE GENOMIC DNA]</scope>
    <source>
        <strain evidence="2">Zn</strain>
    </source>
</reference>
<dbReference type="AlphaFoldDB" id="A0A0C3I3J7"/>
<dbReference type="EMBL" id="KN832870">
    <property type="protein sequence ID" value="KIN08962.1"/>
    <property type="molecule type" value="Genomic_DNA"/>
</dbReference>
<gene>
    <name evidence="1" type="ORF">OIDMADRAFT_48803</name>
</gene>